<dbReference type="PROSITE" id="PS50158">
    <property type="entry name" value="ZF_CCHC"/>
    <property type="match status" value="2"/>
</dbReference>
<keyword evidence="5" id="KW-0863">Zinc-finger</keyword>
<dbReference type="PROSITE" id="PS50054">
    <property type="entry name" value="TYR_PHOSPHATASE_DUAL"/>
    <property type="match status" value="1"/>
</dbReference>
<feature type="compositionally biased region" description="Low complexity" evidence="6">
    <location>
        <begin position="281"/>
        <end position="294"/>
    </location>
</feature>
<comment type="similarity">
    <text evidence="1">Belongs to the protein-tyrosine phosphatase family. Non-receptor class dual specificity subfamily.</text>
</comment>
<feature type="domain" description="CCHC-type" evidence="9">
    <location>
        <begin position="371"/>
        <end position="386"/>
    </location>
</feature>
<dbReference type="InterPro" id="IPR029021">
    <property type="entry name" value="Prot-tyrosine_phosphatase-like"/>
</dbReference>
<dbReference type="SUPFAM" id="SSF57756">
    <property type="entry name" value="Retrovirus zinc finger-like domains"/>
    <property type="match status" value="1"/>
</dbReference>
<dbReference type="Pfam" id="PF00098">
    <property type="entry name" value="zf-CCHC"/>
    <property type="match status" value="1"/>
</dbReference>
<comment type="caution">
    <text evidence="10">The sequence shown here is derived from an EMBL/GenBank/DDBJ whole genome shotgun (WGS) entry which is preliminary data.</text>
</comment>
<dbReference type="InterPro" id="IPR020422">
    <property type="entry name" value="TYR_PHOSPHATASE_DUAL_dom"/>
</dbReference>
<keyword evidence="11" id="KW-1185">Reference proteome</keyword>
<evidence type="ECO:0000313" key="11">
    <source>
        <dbReference type="Proteomes" id="UP001141327"/>
    </source>
</evidence>
<feature type="compositionally biased region" description="Basic residues" evidence="6">
    <location>
        <begin position="260"/>
        <end position="273"/>
    </location>
</feature>
<feature type="compositionally biased region" description="Low complexity" evidence="6">
    <location>
        <begin position="192"/>
        <end position="201"/>
    </location>
</feature>
<organism evidence="10 11">
    <name type="scientific">Paratrimastix pyriformis</name>
    <dbReference type="NCBI Taxonomy" id="342808"/>
    <lineage>
        <taxon>Eukaryota</taxon>
        <taxon>Metamonada</taxon>
        <taxon>Preaxostyla</taxon>
        <taxon>Paratrimastigidae</taxon>
        <taxon>Paratrimastix</taxon>
    </lineage>
</organism>
<dbReference type="InterPro" id="IPR001878">
    <property type="entry name" value="Znf_CCHC"/>
</dbReference>
<dbReference type="Gene3D" id="4.10.60.10">
    <property type="entry name" value="Zinc finger, CCHC-type"/>
    <property type="match status" value="1"/>
</dbReference>
<evidence type="ECO:0000256" key="6">
    <source>
        <dbReference type="SAM" id="MobiDB-lite"/>
    </source>
</evidence>
<dbReference type="InterPro" id="IPR016130">
    <property type="entry name" value="Tyr_Pase_AS"/>
</dbReference>
<evidence type="ECO:0000256" key="5">
    <source>
        <dbReference type="PROSITE-ProRule" id="PRU00047"/>
    </source>
</evidence>
<keyword evidence="4" id="KW-0904">Protein phosphatase</keyword>
<name>A0ABQ8UQ43_9EUKA</name>
<dbReference type="SMART" id="SM00343">
    <property type="entry name" value="ZnF_C2HC"/>
    <property type="match status" value="3"/>
</dbReference>
<sequence>MAEILPGLFLSNLFFARTKRLLREKNITRIVNCSDTVDNYHPYDFLYLKLNTADTPETDIQAHFERVFAFVDPALDLGQNILVHCAMGWSRSATVVLAISMHRQRWTLLQAIQNLYSKTYSNPNDGFLQQLIAFDVLSIFFILFSNFSDGATYIIIALELKFPAERGAPRSRMSTPQKKLTGAKHPRSASQAPAAATPVGKKTPKTPKKADADVPVTEIAEDIPAVPCVPAPSAPADPVPEKSGPEETKPTEEGQQEQRKKPRHHRGKKKKAQQKKEGEGAEATTTEATATSTEGAEEGKEDVTEKGSEEAPKEGEEAKKEAKEGEAKEGEDGKKKPKRGGKGKGKKPQPTAPAEKKPVSLEGSAKLESLCFYCRQPGHTMAQCRQRSREMGEGRPGRRTKSKGDFMHCFNCGASGHNIYNCPEPKKEGPCMRLLPQGPGRGVPAFVGCRDCPKNEHGIYPRGGCCRICGLKTHLAKDCPKKPVAPGMGVGGAGTEVFAKRATDVQGGDDDLDAQ</sequence>
<evidence type="ECO:0000259" key="7">
    <source>
        <dbReference type="PROSITE" id="PS50054"/>
    </source>
</evidence>
<dbReference type="Pfam" id="PF00782">
    <property type="entry name" value="DSPc"/>
    <property type="match status" value="1"/>
</dbReference>
<evidence type="ECO:0000256" key="1">
    <source>
        <dbReference type="ARBA" id="ARBA00008601"/>
    </source>
</evidence>
<evidence type="ECO:0000313" key="10">
    <source>
        <dbReference type="EMBL" id="KAJ4461276.1"/>
    </source>
</evidence>
<evidence type="ECO:0000259" key="9">
    <source>
        <dbReference type="PROSITE" id="PS50158"/>
    </source>
</evidence>
<feature type="domain" description="CCHC-type" evidence="9">
    <location>
        <begin position="409"/>
        <end position="424"/>
    </location>
</feature>
<dbReference type="PROSITE" id="PS50056">
    <property type="entry name" value="TYR_PHOSPHATASE_2"/>
    <property type="match status" value="1"/>
</dbReference>
<dbReference type="PANTHER" id="PTHR10159">
    <property type="entry name" value="DUAL SPECIFICITY PROTEIN PHOSPHATASE"/>
    <property type="match status" value="1"/>
</dbReference>
<dbReference type="PROSITE" id="PS00383">
    <property type="entry name" value="TYR_PHOSPHATASE_1"/>
    <property type="match status" value="1"/>
</dbReference>
<accession>A0ABQ8UQ43</accession>
<feature type="compositionally biased region" description="Basic and acidic residues" evidence="6">
    <location>
        <begin position="239"/>
        <end position="259"/>
    </location>
</feature>
<evidence type="ECO:0000259" key="8">
    <source>
        <dbReference type="PROSITE" id="PS50056"/>
    </source>
</evidence>
<reference evidence="10" key="1">
    <citation type="journal article" date="2022" name="bioRxiv">
        <title>Genomics of Preaxostyla Flagellates Illuminates Evolutionary Transitions and the Path Towards Mitochondrial Loss.</title>
        <authorList>
            <person name="Novak L.V.F."/>
            <person name="Treitli S.C."/>
            <person name="Pyrih J."/>
            <person name="Halakuc P."/>
            <person name="Pipaliya S.V."/>
            <person name="Vacek V."/>
            <person name="Brzon O."/>
            <person name="Soukal P."/>
            <person name="Eme L."/>
            <person name="Dacks J.B."/>
            <person name="Karnkowska A."/>
            <person name="Elias M."/>
            <person name="Hampl V."/>
        </authorList>
    </citation>
    <scope>NUCLEOTIDE SEQUENCE</scope>
    <source>
        <strain evidence="10">RCP-MX</strain>
    </source>
</reference>
<dbReference type="EC" id="3.1.3.48" evidence="2"/>
<dbReference type="InterPro" id="IPR000387">
    <property type="entry name" value="Tyr_Pase_dom"/>
</dbReference>
<feature type="compositionally biased region" description="Basic residues" evidence="6">
    <location>
        <begin position="335"/>
        <end position="347"/>
    </location>
</feature>
<feature type="domain" description="Tyrosine specific protein phosphatases" evidence="8">
    <location>
        <begin position="62"/>
        <end position="118"/>
    </location>
</feature>
<dbReference type="EMBL" id="JAPMOS010000008">
    <property type="protein sequence ID" value="KAJ4461276.1"/>
    <property type="molecule type" value="Genomic_DNA"/>
</dbReference>
<feature type="region of interest" description="Disordered" evidence="6">
    <location>
        <begin position="167"/>
        <end position="361"/>
    </location>
</feature>
<keyword evidence="5" id="KW-0862">Zinc</keyword>
<dbReference type="Proteomes" id="UP001141327">
    <property type="component" value="Unassembled WGS sequence"/>
</dbReference>
<proteinExistence type="inferred from homology"/>
<dbReference type="CDD" id="cd14498">
    <property type="entry name" value="DSP"/>
    <property type="match status" value="1"/>
</dbReference>
<dbReference type="InterPro" id="IPR000340">
    <property type="entry name" value="Dual-sp_phosphatase_cat-dom"/>
</dbReference>
<protein>
    <recommendedName>
        <fullName evidence="2">protein-tyrosine-phosphatase</fullName>
        <ecNumber evidence="2">3.1.3.48</ecNumber>
    </recommendedName>
</protein>
<gene>
    <name evidence="10" type="ORF">PAPYR_2310</name>
</gene>
<evidence type="ECO:0000256" key="3">
    <source>
        <dbReference type="ARBA" id="ARBA00022801"/>
    </source>
</evidence>
<evidence type="ECO:0000256" key="2">
    <source>
        <dbReference type="ARBA" id="ARBA00013064"/>
    </source>
</evidence>
<feature type="compositionally biased region" description="Pro residues" evidence="6">
    <location>
        <begin position="227"/>
        <end position="238"/>
    </location>
</feature>
<dbReference type="SMART" id="SM00195">
    <property type="entry name" value="DSPc"/>
    <property type="match status" value="1"/>
</dbReference>
<feature type="domain" description="Tyrosine-protein phosphatase" evidence="7">
    <location>
        <begin position="1"/>
        <end position="140"/>
    </location>
</feature>
<evidence type="ECO:0000256" key="4">
    <source>
        <dbReference type="ARBA" id="ARBA00022912"/>
    </source>
</evidence>
<dbReference type="InterPro" id="IPR036875">
    <property type="entry name" value="Znf_CCHC_sf"/>
</dbReference>
<feature type="compositionally biased region" description="Basic and acidic residues" evidence="6">
    <location>
        <begin position="297"/>
        <end position="334"/>
    </location>
</feature>
<dbReference type="PANTHER" id="PTHR10159:SF529">
    <property type="entry name" value="TYROSINE-PROTEIN PHOSPHATASE DOMAIN-CONTAINING PROTEIN"/>
    <property type="match status" value="1"/>
</dbReference>
<dbReference type="SUPFAM" id="SSF52799">
    <property type="entry name" value="(Phosphotyrosine protein) phosphatases II"/>
    <property type="match status" value="1"/>
</dbReference>
<dbReference type="Gene3D" id="3.90.190.10">
    <property type="entry name" value="Protein tyrosine phosphatase superfamily"/>
    <property type="match status" value="1"/>
</dbReference>
<keyword evidence="5" id="KW-0479">Metal-binding</keyword>
<keyword evidence="3" id="KW-0378">Hydrolase</keyword>